<organism evidence="2 3">
    <name type="scientific">Anaeramoeba ignava</name>
    <name type="common">Anaerobic marine amoeba</name>
    <dbReference type="NCBI Taxonomy" id="1746090"/>
    <lineage>
        <taxon>Eukaryota</taxon>
        <taxon>Metamonada</taxon>
        <taxon>Anaeramoebidae</taxon>
        <taxon>Anaeramoeba</taxon>
    </lineage>
</organism>
<feature type="domain" description="Transcription factor TFIIIC triple barrel" evidence="1">
    <location>
        <begin position="16"/>
        <end position="101"/>
    </location>
</feature>
<dbReference type="AlphaFoldDB" id="A0A9Q0LS39"/>
<dbReference type="Gene3D" id="2.60.40.4370">
    <property type="match status" value="1"/>
</dbReference>
<dbReference type="OrthoDB" id="1877767at2759"/>
<evidence type="ECO:0000313" key="3">
    <source>
        <dbReference type="Proteomes" id="UP001149090"/>
    </source>
</evidence>
<proteinExistence type="predicted"/>
<reference evidence="2" key="1">
    <citation type="submission" date="2022-10" db="EMBL/GenBank/DDBJ databases">
        <title>Novel sulphate-reducing endosymbionts in the free-living metamonad Anaeramoeba.</title>
        <authorList>
            <person name="Jerlstrom-Hultqvist J."/>
            <person name="Cepicka I."/>
            <person name="Gallot-Lavallee L."/>
            <person name="Salas-Leiva D."/>
            <person name="Curtis B.A."/>
            <person name="Zahonova K."/>
            <person name="Pipaliya S."/>
            <person name="Dacks J."/>
            <person name="Roger A.J."/>
        </authorList>
    </citation>
    <scope>NUCLEOTIDE SEQUENCE</scope>
    <source>
        <strain evidence="2">BMAN</strain>
    </source>
</reference>
<dbReference type="EMBL" id="JAPDFW010000055">
    <property type="protein sequence ID" value="KAJ5077962.1"/>
    <property type="molecule type" value="Genomic_DNA"/>
</dbReference>
<sequence length="105" mass="12598">MEIEEEYLNTNLNTKEDTDLYFVMEMPDKQTQKEIEAGLPYNFWNFGPNYEKPLLEINGRFYQGTYEESLTSQLIFEIDENSSNVNYFSKTTRKIKFERVIVEKK</sequence>
<dbReference type="Proteomes" id="UP001149090">
    <property type="component" value="Unassembled WGS sequence"/>
</dbReference>
<accession>A0A9Q0LS39</accession>
<dbReference type="Pfam" id="PF10419">
    <property type="entry name" value="TFIIIC_sub6"/>
    <property type="match status" value="1"/>
</dbReference>
<keyword evidence="3" id="KW-1185">Reference proteome</keyword>
<comment type="caution">
    <text evidence="2">The sequence shown here is derived from an EMBL/GenBank/DDBJ whole genome shotgun (WGS) entry which is preliminary data.</text>
</comment>
<name>A0A9Q0LS39_ANAIG</name>
<evidence type="ECO:0000313" key="2">
    <source>
        <dbReference type="EMBL" id="KAJ5077962.1"/>
    </source>
</evidence>
<dbReference type="InterPro" id="IPR019481">
    <property type="entry name" value="TFIIIC_triple_barrel"/>
</dbReference>
<evidence type="ECO:0000259" key="1">
    <source>
        <dbReference type="Pfam" id="PF10419"/>
    </source>
</evidence>
<gene>
    <name evidence="2" type="ORF">M0811_05219</name>
</gene>
<protein>
    <submittedName>
        <fullName evidence="2">Transcription initiation factor iiic tfiiic polypeptide 6-related</fullName>
    </submittedName>
</protein>